<evidence type="ECO:0000313" key="2">
    <source>
        <dbReference type="EMBL" id="HFK97303.1"/>
    </source>
</evidence>
<evidence type="ECO:0000256" key="1">
    <source>
        <dbReference type="SAM" id="Phobius"/>
    </source>
</evidence>
<sequence>MAQQTTEAITVPTSSDVKEEVKGIGGWLILPALGMIYNCILGLFQLVMGFIALMAAAENGDIEGPVFLYTVLTLCVGYVFYTTWLFFKKSRKAPKAIVILFLVSAGLSFIEVAFTNEVAPALAALIPVAIWVPYFQTSKRVKNTFVN</sequence>
<dbReference type="InterPro" id="IPR019690">
    <property type="entry name" value="DUF2569"/>
</dbReference>
<organism evidence="2">
    <name type="scientific">Desulfacinum infernum</name>
    <dbReference type="NCBI Taxonomy" id="35837"/>
    <lineage>
        <taxon>Bacteria</taxon>
        <taxon>Pseudomonadati</taxon>
        <taxon>Thermodesulfobacteriota</taxon>
        <taxon>Syntrophobacteria</taxon>
        <taxon>Syntrophobacterales</taxon>
        <taxon>Syntrophobacteraceae</taxon>
        <taxon>Desulfacinum</taxon>
    </lineage>
</organism>
<keyword evidence="1" id="KW-0812">Transmembrane</keyword>
<name>A0A832A0I0_9BACT</name>
<dbReference type="Pfam" id="PF10754">
    <property type="entry name" value="DUF2569"/>
    <property type="match status" value="1"/>
</dbReference>
<feature type="transmembrane region" description="Helical" evidence="1">
    <location>
        <begin position="96"/>
        <end position="112"/>
    </location>
</feature>
<dbReference type="AlphaFoldDB" id="A0A832A0I0"/>
<proteinExistence type="predicted"/>
<keyword evidence="1" id="KW-0472">Membrane</keyword>
<feature type="transmembrane region" description="Helical" evidence="1">
    <location>
        <begin position="28"/>
        <end position="54"/>
    </location>
</feature>
<dbReference type="EMBL" id="DSTK01000023">
    <property type="protein sequence ID" value="HFK97303.1"/>
    <property type="molecule type" value="Genomic_DNA"/>
</dbReference>
<feature type="transmembrane region" description="Helical" evidence="1">
    <location>
        <begin position="66"/>
        <end position="87"/>
    </location>
</feature>
<reference evidence="2" key="1">
    <citation type="journal article" date="2020" name="mSystems">
        <title>Genome- and Community-Level Interaction Insights into Carbon Utilization and Element Cycling Functions of Hydrothermarchaeota in Hydrothermal Sediment.</title>
        <authorList>
            <person name="Zhou Z."/>
            <person name="Liu Y."/>
            <person name="Xu W."/>
            <person name="Pan J."/>
            <person name="Luo Z.H."/>
            <person name="Li M."/>
        </authorList>
    </citation>
    <scope>NUCLEOTIDE SEQUENCE [LARGE SCALE GENOMIC DNA]</scope>
    <source>
        <strain evidence="2">SpSt-456</strain>
    </source>
</reference>
<comment type="caution">
    <text evidence="2">The sequence shown here is derived from an EMBL/GenBank/DDBJ whole genome shotgun (WGS) entry which is preliminary data.</text>
</comment>
<gene>
    <name evidence="2" type="ORF">ENS06_08260</name>
</gene>
<protein>
    <submittedName>
        <fullName evidence="2">DUF2569 domain-containing protein</fullName>
    </submittedName>
</protein>
<feature type="transmembrane region" description="Helical" evidence="1">
    <location>
        <begin position="118"/>
        <end position="135"/>
    </location>
</feature>
<accession>A0A832A0I0</accession>
<keyword evidence="1" id="KW-1133">Transmembrane helix</keyword>